<keyword evidence="6 7" id="KW-0472">Membrane</keyword>
<feature type="transmembrane region" description="Helical" evidence="7">
    <location>
        <begin position="7"/>
        <end position="27"/>
    </location>
</feature>
<dbReference type="InterPro" id="IPR037185">
    <property type="entry name" value="EmrE-like"/>
</dbReference>
<feature type="transmembrane region" description="Helical" evidence="7">
    <location>
        <begin position="245"/>
        <end position="264"/>
    </location>
</feature>
<keyword evidence="3" id="KW-1003">Cell membrane</keyword>
<reference evidence="9 10" key="1">
    <citation type="submission" date="2015-05" db="EMBL/GenBank/DDBJ databases">
        <title>Whole genome sequence and identification of bacterial endophytes from Costus igneus.</title>
        <authorList>
            <person name="Lee Y.P."/>
            <person name="Gan H.M."/>
            <person name="Eng W."/>
            <person name="Wheatley M.S."/>
            <person name="Caraballo A."/>
            <person name="Polter S."/>
            <person name="Savka M.A."/>
            <person name="Hudson A.O."/>
        </authorList>
    </citation>
    <scope>NUCLEOTIDE SEQUENCE [LARGE SCALE GENOMIC DNA]</scope>
    <source>
        <strain evidence="9 10">RIT379</strain>
    </source>
</reference>
<dbReference type="PATRIC" id="fig|1397.4.peg.4963"/>
<evidence type="ECO:0000259" key="8">
    <source>
        <dbReference type="Pfam" id="PF00892"/>
    </source>
</evidence>
<feature type="transmembrane region" description="Helical" evidence="7">
    <location>
        <begin position="213"/>
        <end position="233"/>
    </location>
</feature>
<feature type="transmembrane region" description="Helical" evidence="7">
    <location>
        <begin position="33"/>
        <end position="52"/>
    </location>
</feature>
<comment type="similarity">
    <text evidence="2">Belongs to the EamA transporter family.</text>
</comment>
<accession>A0A0J1KFH5</accession>
<feature type="domain" description="EamA" evidence="8">
    <location>
        <begin position="153"/>
        <end position="287"/>
    </location>
</feature>
<feature type="transmembrane region" description="Helical" evidence="7">
    <location>
        <begin position="72"/>
        <end position="93"/>
    </location>
</feature>
<feature type="transmembrane region" description="Helical" evidence="7">
    <location>
        <begin position="270"/>
        <end position="288"/>
    </location>
</feature>
<dbReference type="InterPro" id="IPR000620">
    <property type="entry name" value="EamA_dom"/>
</dbReference>
<dbReference type="GO" id="GO:0005886">
    <property type="term" value="C:plasma membrane"/>
    <property type="evidence" value="ECO:0007669"/>
    <property type="project" value="UniProtKB-SubCell"/>
</dbReference>
<sequence length="304" mass="33340">MMEKGIHIYYLACISAVILWSGSFITTKLAYETFAPIQLGAGRTLIAALIIWIIRKITNSTEKIRNKDRKRLFLSGLLGITLYFTLENIGVQMTSASNAALIVASFPAITALLEFFLYRSKPSLQKILGIFLAITGVAILTQIKVDGSNQSFWGNLILLGAGIVWACYNFVTKDITRKYSAMTITSYQMTVGTLCFIPFLLWEDEAWKMPNVISITSLLFLSIGCSVAAFILYNYGLKKLSASASVSLMNLVPVLGIVFSVFLLKEIVTLTQVIGGAIVIIGVILSSIQKEELPQPLPSEASVE</sequence>
<dbReference type="AlphaFoldDB" id="A0A0J1KFH5"/>
<keyword evidence="10" id="KW-1185">Reference proteome</keyword>
<feature type="transmembrane region" description="Helical" evidence="7">
    <location>
        <begin position="127"/>
        <end position="145"/>
    </location>
</feature>
<comment type="caution">
    <text evidence="9">The sequence shown here is derived from an EMBL/GenBank/DDBJ whole genome shotgun (WGS) entry which is preliminary data.</text>
</comment>
<evidence type="ECO:0000313" key="9">
    <source>
        <dbReference type="EMBL" id="KLV15235.1"/>
    </source>
</evidence>
<protein>
    <recommendedName>
        <fullName evidence="8">EamA domain-containing protein</fullName>
    </recommendedName>
</protein>
<keyword evidence="4 7" id="KW-0812">Transmembrane</keyword>
<dbReference type="Proteomes" id="UP000036045">
    <property type="component" value="Unassembled WGS sequence"/>
</dbReference>
<name>A0A0J1KFH5_NIACI</name>
<gene>
    <name evidence="9" type="ORF">ABW02_25720</name>
</gene>
<dbReference type="PANTHER" id="PTHR32322">
    <property type="entry name" value="INNER MEMBRANE TRANSPORTER"/>
    <property type="match status" value="1"/>
</dbReference>
<feature type="transmembrane region" description="Helical" evidence="7">
    <location>
        <begin position="151"/>
        <end position="171"/>
    </location>
</feature>
<feature type="transmembrane region" description="Helical" evidence="7">
    <location>
        <begin position="99"/>
        <end position="118"/>
    </location>
</feature>
<evidence type="ECO:0000256" key="5">
    <source>
        <dbReference type="ARBA" id="ARBA00022989"/>
    </source>
</evidence>
<comment type="subcellular location">
    <subcellularLocation>
        <location evidence="1">Cell membrane</location>
        <topology evidence="1">Multi-pass membrane protein</topology>
    </subcellularLocation>
</comment>
<dbReference type="OrthoDB" id="9805239at2"/>
<proteinExistence type="inferred from homology"/>
<feature type="transmembrane region" description="Helical" evidence="7">
    <location>
        <begin position="183"/>
        <end position="201"/>
    </location>
</feature>
<evidence type="ECO:0000256" key="1">
    <source>
        <dbReference type="ARBA" id="ARBA00004651"/>
    </source>
</evidence>
<dbReference type="PANTHER" id="PTHR32322:SF18">
    <property type="entry name" value="S-ADENOSYLMETHIONINE_S-ADENOSYLHOMOCYSTEINE TRANSPORTER"/>
    <property type="match status" value="1"/>
</dbReference>
<dbReference type="EMBL" id="LDPH01000060">
    <property type="protein sequence ID" value="KLV15235.1"/>
    <property type="molecule type" value="Genomic_DNA"/>
</dbReference>
<evidence type="ECO:0000256" key="2">
    <source>
        <dbReference type="ARBA" id="ARBA00007362"/>
    </source>
</evidence>
<evidence type="ECO:0000256" key="4">
    <source>
        <dbReference type="ARBA" id="ARBA00022692"/>
    </source>
</evidence>
<feature type="domain" description="EamA" evidence="8">
    <location>
        <begin position="9"/>
        <end position="141"/>
    </location>
</feature>
<evidence type="ECO:0000313" key="10">
    <source>
        <dbReference type="Proteomes" id="UP000036045"/>
    </source>
</evidence>
<dbReference type="InterPro" id="IPR050638">
    <property type="entry name" value="AA-Vitamin_Transporters"/>
</dbReference>
<dbReference type="SUPFAM" id="SSF103481">
    <property type="entry name" value="Multidrug resistance efflux transporter EmrE"/>
    <property type="match status" value="2"/>
</dbReference>
<evidence type="ECO:0000256" key="6">
    <source>
        <dbReference type="ARBA" id="ARBA00023136"/>
    </source>
</evidence>
<dbReference type="Gene3D" id="1.10.3730.20">
    <property type="match status" value="1"/>
</dbReference>
<dbReference type="Pfam" id="PF00892">
    <property type="entry name" value="EamA"/>
    <property type="match status" value="2"/>
</dbReference>
<dbReference type="GeneID" id="56348262"/>
<evidence type="ECO:0000256" key="3">
    <source>
        <dbReference type="ARBA" id="ARBA00022475"/>
    </source>
</evidence>
<evidence type="ECO:0000256" key="7">
    <source>
        <dbReference type="SAM" id="Phobius"/>
    </source>
</evidence>
<dbReference type="RefSeq" id="WP_047945035.1">
    <property type="nucleotide sequence ID" value="NZ_CP053989.1"/>
</dbReference>
<keyword evidence="5 7" id="KW-1133">Transmembrane helix</keyword>
<organism evidence="9 10">
    <name type="scientific">Niallia circulans</name>
    <name type="common">Bacillus circulans</name>
    <dbReference type="NCBI Taxonomy" id="1397"/>
    <lineage>
        <taxon>Bacteria</taxon>
        <taxon>Bacillati</taxon>
        <taxon>Bacillota</taxon>
        <taxon>Bacilli</taxon>
        <taxon>Bacillales</taxon>
        <taxon>Bacillaceae</taxon>
        <taxon>Niallia</taxon>
    </lineage>
</organism>